<evidence type="ECO:0000256" key="2">
    <source>
        <dbReference type="ARBA" id="ARBA00022801"/>
    </source>
</evidence>
<dbReference type="InterPro" id="IPR017853">
    <property type="entry name" value="GH"/>
</dbReference>
<dbReference type="AlphaFoldDB" id="A0A2K8P0L2"/>
<dbReference type="KEGG" id="esx:ESOMN_v1c05860"/>
<evidence type="ECO:0000313" key="6">
    <source>
        <dbReference type="Proteomes" id="UP000232230"/>
    </source>
</evidence>
<keyword evidence="6" id="KW-1185">Reference proteome</keyword>
<gene>
    <name evidence="5" type="primary">bglA</name>
    <name evidence="5" type="ORF">ESOMN_v1c05860</name>
</gene>
<dbReference type="Pfam" id="PF00232">
    <property type="entry name" value="Glyco_hydro_1"/>
    <property type="match status" value="1"/>
</dbReference>
<evidence type="ECO:0000256" key="3">
    <source>
        <dbReference type="ARBA" id="ARBA00023295"/>
    </source>
</evidence>
<dbReference type="GO" id="GO:0005829">
    <property type="term" value="C:cytosol"/>
    <property type="evidence" value="ECO:0007669"/>
    <property type="project" value="TreeGrafter"/>
</dbReference>
<protein>
    <submittedName>
        <fullName evidence="5">6-phospho-beta-glucosidase</fullName>
    </submittedName>
</protein>
<proteinExistence type="inferred from homology"/>
<evidence type="ECO:0000313" key="5">
    <source>
        <dbReference type="EMBL" id="ATZ18968.1"/>
    </source>
</evidence>
<dbReference type="EMBL" id="CP024965">
    <property type="protein sequence ID" value="ATZ18968.1"/>
    <property type="molecule type" value="Genomic_DNA"/>
</dbReference>
<sequence length="481" mass="56361">MKKLKFDKKFLIGGAVAANQIEGAYDIKNKGLSIADLRRYNSKLDRKNINTERPMTKEKIMDALSFNPKFIYPKRFGIDFYYKYKEDIALFGEMKMNVFRTSIAWTRIFPNGIEEKPNQDGLDFYKDIFEECKKYNIEPLVTISHYETPYYLIKEYGGWKNKKLINLFIHFAKTVYSEYKEIVKYWMPFNEINAAIYSKWAGAGLMDDEDNLTASVHQSMHNLFVANALAVKVGHEINSNFMIGCMIAGMQSYPITCKPEDVLATLKDQQLKKYFFFDVMCKGYYPSYYKKYLKDQKIQVDATPEELEIIKNNIVDYCGFSYYMSGTSGEQISKENEGNLITMGKNPYLKSTEWGWQIDPIGLKIMMHELWDRYQLPLFIAENGIGVTEVLNDNNTVEDDYRIEYLKLHLQNILEAIDEGVNCFGYTMWTPIDIISHGTSEMSKRYGLIFVDQNDYCEGTKKRYKKKSFEWFKKFRETGYL</sequence>
<keyword evidence="2" id="KW-0378">Hydrolase</keyword>
<name>A0A2K8P0L2_9MOLU</name>
<accession>A0A2K8P0L2</accession>
<dbReference type="PANTHER" id="PTHR10353:SF122">
    <property type="entry name" value="6-PHOSPHO-BETA-GLUCOSIDASE ASCB-RELATED"/>
    <property type="match status" value="1"/>
</dbReference>
<dbReference type="Gene3D" id="3.20.20.80">
    <property type="entry name" value="Glycosidases"/>
    <property type="match status" value="1"/>
</dbReference>
<dbReference type="Proteomes" id="UP000232230">
    <property type="component" value="Chromosome"/>
</dbReference>
<evidence type="ECO:0000256" key="4">
    <source>
        <dbReference type="RuleBase" id="RU003690"/>
    </source>
</evidence>
<organism evidence="5 6">
    <name type="scientific">Williamsoniiplasma somnilux</name>
    <dbReference type="NCBI Taxonomy" id="215578"/>
    <lineage>
        <taxon>Bacteria</taxon>
        <taxon>Bacillati</taxon>
        <taxon>Mycoplasmatota</taxon>
        <taxon>Mollicutes</taxon>
        <taxon>Entomoplasmatales</taxon>
        <taxon>Williamsoniiplasma</taxon>
    </lineage>
</organism>
<dbReference type="FunFam" id="3.20.20.80:FF:000004">
    <property type="entry name" value="Beta-glucosidase 6-phospho-beta-glucosidase"/>
    <property type="match status" value="1"/>
</dbReference>
<dbReference type="SUPFAM" id="SSF51445">
    <property type="entry name" value="(Trans)glycosidases"/>
    <property type="match status" value="1"/>
</dbReference>
<dbReference type="PANTHER" id="PTHR10353">
    <property type="entry name" value="GLYCOSYL HYDROLASE"/>
    <property type="match status" value="1"/>
</dbReference>
<comment type="similarity">
    <text evidence="1 4">Belongs to the glycosyl hydrolase 1 family.</text>
</comment>
<keyword evidence="3" id="KW-0326">Glycosidase</keyword>
<dbReference type="GO" id="GO:0016052">
    <property type="term" value="P:carbohydrate catabolic process"/>
    <property type="evidence" value="ECO:0007669"/>
    <property type="project" value="TreeGrafter"/>
</dbReference>
<dbReference type="PRINTS" id="PR00131">
    <property type="entry name" value="GLHYDRLASE1"/>
</dbReference>
<dbReference type="GO" id="GO:0008422">
    <property type="term" value="F:beta-glucosidase activity"/>
    <property type="evidence" value="ECO:0007669"/>
    <property type="project" value="TreeGrafter"/>
</dbReference>
<reference evidence="5 6" key="1">
    <citation type="submission" date="2017-11" db="EMBL/GenBank/DDBJ databases">
        <title>Genome sequence of Entomoplasma somnilux PYAN-1 (ATCC 49194).</title>
        <authorList>
            <person name="Lo W.-S."/>
            <person name="Gasparich G.E."/>
            <person name="Kuo C.-H."/>
        </authorList>
    </citation>
    <scope>NUCLEOTIDE SEQUENCE [LARGE SCALE GENOMIC DNA]</scope>
    <source>
        <strain evidence="5 6">PYAN-1</strain>
    </source>
</reference>
<dbReference type="InterPro" id="IPR001360">
    <property type="entry name" value="Glyco_hydro_1"/>
</dbReference>
<evidence type="ECO:0000256" key="1">
    <source>
        <dbReference type="ARBA" id="ARBA00010838"/>
    </source>
</evidence>
<dbReference type="RefSeq" id="WP_024863484.1">
    <property type="nucleotide sequence ID" value="NZ_CP024965.1"/>
</dbReference>